<comment type="caution">
    <text evidence="1">The sequence shown here is derived from an EMBL/GenBank/DDBJ whole genome shotgun (WGS) entry which is preliminary data.</text>
</comment>
<protein>
    <submittedName>
        <fullName evidence="1">Uncharacterized protein</fullName>
    </submittedName>
</protein>
<accession>A0ABU8XRY4</accession>
<reference evidence="1 2" key="1">
    <citation type="submission" date="2024-01" db="EMBL/GenBank/DDBJ databases">
        <title>Multi-omics insights into the function and evolution of sodium benzoate biodegradation pathways in Benzoatithermus flavus gen. nov., sp. nov. from hot spring.</title>
        <authorList>
            <person name="Hu C.-J."/>
            <person name="Li W.-J."/>
        </authorList>
    </citation>
    <scope>NUCLEOTIDE SEQUENCE [LARGE SCALE GENOMIC DNA]</scope>
    <source>
        <strain evidence="1 2">SYSU G07066</strain>
    </source>
</reference>
<gene>
    <name evidence="1" type="ORF">U1T56_12525</name>
</gene>
<sequence length="57" mass="6274">MTHHERRDGGIETRILGSGTLTLEPPGLALEVATLFEDWAEPSGRIMVAARRWSVEG</sequence>
<evidence type="ECO:0000313" key="1">
    <source>
        <dbReference type="EMBL" id="MEK0083980.1"/>
    </source>
</evidence>
<organism evidence="1 2">
    <name type="scientific">Benzoatithermus flavus</name>
    <dbReference type="NCBI Taxonomy" id="3108223"/>
    <lineage>
        <taxon>Bacteria</taxon>
        <taxon>Pseudomonadati</taxon>
        <taxon>Pseudomonadota</taxon>
        <taxon>Alphaproteobacteria</taxon>
        <taxon>Geminicoccales</taxon>
        <taxon>Geminicoccaceae</taxon>
        <taxon>Benzoatithermus</taxon>
    </lineage>
</organism>
<dbReference type="RefSeq" id="WP_418159831.1">
    <property type="nucleotide sequence ID" value="NZ_JBBLZC010000011.1"/>
</dbReference>
<keyword evidence="2" id="KW-1185">Reference proteome</keyword>
<evidence type="ECO:0000313" key="2">
    <source>
        <dbReference type="Proteomes" id="UP001375743"/>
    </source>
</evidence>
<dbReference type="Proteomes" id="UP001375743">
    <property type="component" value="Unassembled WGS sequence"/>
</dbReference>
<dbReference type="EMBL" id="JBBLZC010000011">
    <property type="protein sequence ID" value="MEK0083980.1"/>
    <property type="molecule type" value="Genomic_DNA"/>
</dbReference>
<proteinExistence type="predicted"/>
<name>A0ABU8XRY4_9PROT</name>